<keyword evidence="2" id="KW-1185">Reference proteome</keyword>
<dbReference type="EMBL" id="CP012109">
    <property type="protein sequence ID" value="AKQ64743.1"/>
    <property type="molecule type" value="Genomic_DNA"/>
</dbReference>
<accession>A0A0H4WT58</accession>
<dbReference type="KEGG" id="mym:A176_001655"/>
<sequence length="748" mass="79755">MPDRHDAESPWLPYKILTFFKPYCAKPSPNVPASSQTHLTTHIPTQGQICHNRPRSLYFSALERQTLTRASIPGGPCMQRIPKHFAPRYLLCFAVLFAAGCGPEGEPYLEEFGQVEQGLGLATVAQYSNYTTNTVLSYVNGKKSVVAPDGLHAVWELNGTIYYSTAVDGLNWASPIVLEPSLAVRPALAVADDGTLGLVYVRNVVDGNGTGQIHYRSRSPGGTWNTPFKVTSDHRSSSGRNPSIAAHGNTMHLGWSAGPQVLYATFPATQTTPVATASDVNLVSLCYSHIITYPSIAVSDGATASTPIVRMAWYTFSQPYSGCGSEGFFGLSVAEKPSTPSPIYWPNVFSRSGSVSPSQTGSVALSLAANRTTGDFYLASSDLSNGFERTELHYENALDPSDNWRSLQILPRRALIDVASATVNGQSQFRIVISDFTQGSNGYGPTHYRTGTWTGASSPAPSWLDPSSVVMSSNGRMGTSLFWNRANHEFYSVFEVTQGGTAYALVSASARIDSNLGSSLGRTVAEGNTCGGSNNYQPTCTGSISNDQGFDWTAPAQGNAYYLISTFGSAYDTVLAVTDADTGQVLGCNDDASNTLQSMILTPLLVPGQRLKIHVDGFGGRCGEFKLNIQRIAHHAGTRLGSPILATNTCGGQNDWTPACAYSPSASDSSALWIAPATRTYTFSSTGSNFDTVLDVQDMVSGASLACNDDAGGTQQSSVSIPLQQGQMVLVHMTGYANHCGAFSLNVN</sequence>
<evidence type="ECO:0000313" key="1">
    <source>
        <dbReference type="EMBL" id="AKQ64743.1"/>
    </source>
</evidence>
<dbReference type="eggNOG" id="ENOG5030W9W">
    <property type="taxonomic scope" value="Bacteria"/>
</dbReference>
<evidence type="ECO:0000313" key="2">
    <source>
        <dbReference type="Proteomes" id="UP000009026"/>
    </source>
</evidence>
<dbReference type="PATRIC" id="fig|1297742.4.peg.1676"/>
<dbReference type="AlphaFoldDB" id="A0A0H4WT58"/>
<dbReference type="STRING" id="1297742.A176_001655"/>
<protein>
    <submittedName>
        <fullName evidence="1">Uncharacterized protein</fullName>
    </submittedName>
</protein>
<proteinExistence type="predicted"/>
<organism evidence="1 2">
    <name type="scientific">Pseudomyxococcus hansupus</name>
    <dbReference type="NCBI Taxonomy" id="1297742"/>
    <lineage>
        <taxon>Bacteria</taxon>
        <taxon>Pseudomonadati</taxon>
        <taxon>Myxococcota</taxon>
        <taxon>Myxococcia</taxon>
        <taxon>Myxococcales</taxon>
        <taxon>Cystobacterineae</taxon>
        <taxon>Myxococcaceae</taxon>
        <taxon>Pseudomyxococcus</taxon>
    </lineage>
</organism>
<name>A0A0H4WT58_9BACT</name>
<gene>
    <name evidence="1" type="ORF">A176_001655</name>
</gene>
<reference evidence="1 2" key="1">
    <citation type="journal article" date="2016" name="PLoS ONE">
        <title>Complete Genome Sequence and Comparative Genomics of a Novel Myxobacterium Myxococcus hansupus.</title>
        <authorList>
            <person name="Sharma G."/>
            <person name="Narwani T."/>
            <person name="Subramanian S."/>
        </authorList>
    </citation>
    <scope>NUCLEOTIDE SEQUENCE [LARGE SCALE GENOMIC DNA]</scope>
    <source>
        <strain evidence="2">mixupus</strain>
    </source>
</reference>
<dbReference type="Proteomes" id="UP000009026">
    <property type="component" value="Chromosome"/>
</dbReference>